<keyword evidence="12" id="KW-1185">Reference proteome</keyword>
<evidence type="ECO:0000256" key="3">
    <source>
        <dbReference type="ARBA" id="ARBA00022448"/>
    </source>
</evidence>
<proteinExistence type="inferred from homology"/>
<evidence type="ECO:0000256" key="6">
    <source>
        <dbReference type="ARBA" id="ARBA00022847"/>
    </source>
</evidence>
<feature type="transmembrane region" description="Helical" evidence="9">
    <location>
        <begin position="155"/>
        <end position="181"/>
    </location>
</feature>
<feature type="transmembrane region" description="Helical" evidence="9">
    <location>
        <begin position="57"/>
        <end position="76"/>
    </location>
</feature>
<dbReference type="Gene3D" id="1.20.1250.20">
    <property type="entry name" value="MFS general substrate transporter like domains"/>
    <property type="match status" value="1"/>
</dbReference>
<dbReference type="InterPro" id="IPR005829">
    <property type="entry name" value="Sugar_transporter_CS"/>
</dbReference>
<dbReference type="Proteomes" id="UP001597483">
    <property type="component" value="Unassembled WGS sequence"/>
</dbReference>
<feature type="transmembrane region" description="Helical" evidence="9">
    <location>
        <begin position="335"/>
        <end position="356"/>
    </location>
</feature>
<dbReference type="InterPro" id="IPR020846">
    <property type="entry name" value="MFS_dom"/>
</dbReference>
<dbReference type="PROSITE" id="PS50850">
    <property type="entry name" value="MFS"/>
    <property type="match status" value="1"/>
</dbReference>
<feature type="transmembrane region" description="Helical" evidence="9">
    <location>
        <begin position="241"/>
        <end position="259"/>
    </location>
</feature>
<evidence type="ECO:0000256" key="9">
    <source>
        <dbReference type="SAM" id="Phobius"/>
    </source>
</evidence>
<dbReference type="PANTHER" id="PTHR43528">
    <property type="entry name" value="ALPHA-KETOGLUTARATE PERMEASE"/>
    <property type="match status" value="1"/>
</dbReference>
<evidence type="ECO:0000256" key="4">
    <source>
        <dbReference type="ARBA" id="ARBA00022475"/>
    </source>
</evidence>
<protein>
    <submittedName>
        <fullName evidence="11">MFS transporter</fullName>
    </submittedName>
</protein>
<organism evidence="11 12">
    <name type="scientific">Amycolatopsis silviterrae</name>
    <dbReference type="NCBI Taxonomy" id="1656914"/>
    <lineage>
        <taxon>Bacteria</taxon>
        <taxon>Bacillati</taxon>
        <taxon>Actinomycetota</taxon>
        <taxon>Actinomycetes</taxon>
        <taxon>Pseudonocardiales</taxon>
        <taxon>Pseudonocardiaceae</taxon>
        <taxon>Amycolatopsis</taxon>
    </lineage>
</organism>
<feature type="transmembrane region" description="Helical" evidence="9">
    <location>
        <begin position="279"/>
        <end position="301"/>
    </location>
</feature>
<keyword evidence="8 9" id="KW-0472">Membrane</keyword>
<feature type="domain" description="Major facilitator superfamily (MFS) profile" evidence="10">
    <location>
        <begin position="19"/>
        <end position="424"/>
    </location>
</feature>
<name>A0ABW5HJV2_9PSEU</name>
<comment type="caution">
    <text evidence="11">The sequence shown here is derived from an EMBL/GenBank/DDBJ whole genome shotgun (WGS) entry which is preliminary data.</text>
</comment>
<feature type="transmembrane region" description="Helical" evidence="9">
    <location>
        <begin position="193"/>
        <end position="212"/>
    </location>
</feature>
<accession>A0ABW5HJV2</accession>
<dbReference type="PROSITE" id="PS00217">
    <property type="entry name" value="SUGAR_TRANSPORT_2"/>
    <property type="match status" value="1"/>
</dbReference>
<gene>
    <name evidence="11" type="ORF">ACFSVL_39585</name>
</gene>
<dbReference type="InterPro" id="IPR011701">
    <property type="entry name" value="MFS"/>
</dbReference>
<feature type="transmembrane region" description="Helical" evidence="9">
    <location>
        <begin position="113"/>
        <end position="134"/>
    </location>
</feature>
<feature type="transmembrane region" description="Helical" evidence="9">
    <location>
        <begin position="88"/>
        <end position="107"/>
    </location>
</feature>
<evidence type="ECO:0000256" key="8">
    <source>
        <dbReference type="ARBA" id="ARBA00023136"/>
    </source>
</evidence>
<keyword evidence="4" id="KW-1003">Cell membrane</keyword>
<comment type="similarity">
    <text evidence="2">Belongs to the major facilitator superfamily. Metabolite:H+ Symporter (MHS) family (TC 2.A.1.6) family.</text>
</comment>
<evidence type="ECO:0000313" key="11">
    <source>
        <dbReference type="EMBL" id="MFD2473558.1"/>
    </source>
</evidence>
<keyword evidence="6" id="KW-0769">Symport</keyword>
<keyword evidence="3" id="KW-0813">Transport</keyword>
<evidence type="ECO:0000256" key="1">
    <source>
        <dbReference type="ARBA" id="ARBA00004651"/>
    </source>
</evidence>
<feature type="transmembrane region" description="Helical" evidence="9">
    <location>
        <begin position="401"/>
        <end position="420"/>
    </location>
</feature>
<dbReference type="SUPFAM" id="SSF103473">
    <property type="entry name" value="MFS general substrate transporter"/>
    <property type="match status" value="1"/>
</dbReference>
<dbReference type="PANTHER" id="PTHR43528:SF1">
    <property type="entry name" value="ALPHA-KETOGLUTARATE PERMEASE"/>
    <property type="match status" value="1"/>
</dbReference>
<dbReference type="RefSeq" id="WP_378312132.1">
    <property type="nucleotide sequence ID" value="NZ_JBHUKS010000033.1"/>
</dbReference>
<dbReference type="InterPro" id="IPR036259">
    <property type="entry name" value="MFS_trans_sf"/>
</dbReference>
<evidence type="ECO:0000256" key="7">
    <source>
        <dbReference type="ARBA" id="ARBA00022989"/>
    </source>
</evidence>
<dbReference type="EMBL" id="JBHUKS010000033">
    <property type="protein sequence ID" value="MFD2473558.1"/>
    <property type="molecule type" value="Genomic_DNA"/>
</dbReference>
<sequence>MTHDIEETKPRDRGRSRKELTASTVGAIVESFDWNMYAVLAPFFAATVFGAGTGELLAAYAGFAVGFLARPLGSLLIGRFSDKHGRRIGLIVSMSAIALASLGIALLPPAASVGVLSAGLAIALRLIQGLAYGGEAPTVAAYVTEAAPPGMRWRFSAVSYGGMMVGSLLAFGTVTVMYAVLGKEGIAAGGWRWGFAIAAAVGLLAVGVRRSAPETESFEKLKQEHGTVRPPISSVFRDHRWACAALLAIAISGTVPFYFEMVYLPVYAENTGMTDKASASSYLTLVLALVLIATLLAGWLADRVGPLVVLRAGYLLQAVLTLPLLLGMQAHSVPFWAGALVLGLMTAPPTMAINLVSGLLFPASVRAVGAGIVTAIATMLFGGTFPLLAEWLHGNGGYAILPSYVSAVAVVGLLGTFAAMRSPTFAEAMAAQRSLRRRDITLA</sequence>
<evidence type="ECO:0000259" key="10">
    <source>
        <dbReference type="PROSITE" id="PS50850"/>
    </source>
</evidence>
<evidence type="ECO:0000256" key="5">
    <source>
        <dbReference type="ARBA" id="ARBA00022692"/>
    </source>
</evidence>
<feature type="transmembrane region" description="Helical" evidence="9">
    <location>
        <begin position="368"/>
        <end position="389"/>
    </location>
</feature>
<dbReference type="InterPro" id="IPR051084">
    <property type="entry name" value="H+-coupled_symporters"/>
</dbReference>
<feature type="transmembrane region" description="Helical" evidence="9">
    <location>
        <begin position="308"/>
        <end position="329"/>
    </location>
</feature>
<keyword evidence="7 9" id="KW-1133">Transmembrane helix</keyword>
<reference evidence="12" key="1">
    <citation type="journal article" date="2019" name="Int. J. Syst. Evol. Microbiol.">
        <title>The Global Catalogue of Microorganisms (GCM) 10K type strain sequencing project: providing services to taxonomists for standard genome sequencing and annotation.</title>
        <authorList>
            <consortium name="The Broad Institute Genomics Platform"/>
            <consortium name="The Broad Institute Genome Sequencing Center for Infectious Disease"/>
            <person name="Wu L."/>
            <person name="Ma J."/>
        </authorList>
    </citation>
    <scope>NUCLEOTIDE SEQUENCE [LARGE SCALE GENOMIC DNA]</scope>
    <source>
        <strain evidence="12">CGMCC 4.7641</strain>
    </source>
</reference>
<dbReference type="Pfam" id="PF07690">
    <property type="entry name" value="MFS_1"/>
    <property type="match status" value="1"/>
</dbReference>
<evidence type="ECO:0000313" key="12">
    <source>
        <dbReference type="Proteomes" id="UP001597483"/>
    </source>
</evidence>
<keyword evidence="5 9" id="KW-0812">Transmembrane</keyword>
<evidence type="ECO:0000256" key="2">
    <source>
        <dbReference type="ARBA" id="ARBA00008240"/>
    </source>
</evidence>
<comment type="subcellular location">
    <subcellularLocation>
        <location evidence="1">Cell membrane</location>
        <topology evidence="1">Multi-pass membrane protein</topology>
    </subcellularLocation>
</comment>